<accession>I0IIS7</accession>
<name>I0IIS7_PHYMF</name>
<evidence type="ECO:0000313" key="2">
    <source>
        <dbReference type="Proteomes" id="UP000007881"/>
    </source>
</evidence>
<dbReference type="Gene3D" id="3.30.56.110">
    <property type="entry name" value="Protein of unknown function DUF2237"/>
    <property type="match status" value="1"/>
</dbReference>
<sequence>MIASGHSAARNVLGGPLAICSKDPLTGFSRSGCCETGPQDLGSHTVCAVMTEDFLVFTKQAGNDLTTPRPEYRFPGLKPGDRWCLCAGRWAEAEAAGRAPRVDLAATHAKALEVVALETLREHAQD</sequence>
<dbReference type="RefSeq" id="WP_014438373.1">
    <property type="nucleotide sequence ID" value="NC_017080.1"/>
</dbReference>
<dbReference type="AlphaFoldDB" id="I0IIS7"/>
<protein>
    <recommendedName>
        <fullName evidence="3">DUF2237 domain-containing protein</fullName>
    </recommendedName>
</protein>
<dbReference type="HOGENOM" id="CLU_127770_1_0_0"/>
<reference evidence="1 2" key="1">
    <citation type="submission" date="2012-02" db="EMBL/GenBank/DDBJ databases">
        <title>Complete genome sequence of Phycisphaera mikurensis NBRC 102666.</title>
        <authorList>
            <person name="Ankai A."/>
            <person name="Hosoyama A."/>
            <person name="Terui Y."/>
            <person name="Sekine M."/>
            <person name="Fukai R."/>
            <person name="Kato Y."/>
            <person name="Nakamura S."/>
            <person name="Yamada-Narita S."/>
            <person name="Kawakoshi A."/>
            <person name="Fukunaga Y."/>
            <person name="Yamazaki S."/>
            <person name="Fujita N."/>
        </authorList>
    </citation>
    <scope>NUCLEOTIDE SEQUENCE [LARGE SCALE GENOMIC DNA]</scope>
    <source>
        <strain evidence="2">NBRC 102666 / KCTC 22515 / FYK2301M01</strain>
    </source>
</reference>
<dbReference type="PATRIC" id="fig|1142394.8.peg.3112"/>
<organism evidence="1 2">
    <name type="scientific">Phycisphaera mikurensis (strain NBRC 102666 / KCTC 22515 / FYK2301M01)</name>
    <dbReference type="NCBI Taxonomy" id="1142394"/>
    <lineage>
        <taxon>Bacteria</taxon>
        <taxon>Pseudomonadati</taxon>
        <taxon>Planctomycetota</taxon>
        <taxon>Phycisphaerae</taxon>
        <taxon>Phycisphaerales</taxon>
        <taxon>Phycisphaeraceae</taxon>
        <taxon>Phycisphaera</taxon>
    </lineage>
</organism>
<dbReference type="KEGG" id="phm:PSMK_30060"/>
<dbReference type="OrthoDB" id="9792525at2"/>
<proteinExistence type="predicted"/>
<dbReference type="PANTHER" id="PTHR37466">
    <property type="entry name" value="SLR1628 PROTEIN"/>
    <property type="match status" value="1"/>
</dbReference>
<dbReference type="Proteomes" id="UP000007881">
    <property type="component" value="Chromosome"/>
</dbReference>
<gene>
    <name evidence="1" type="ordered locus">PSMK_30060</name>
</gene>
<dbReference type="eggNOG" id="COG3651">
    <property type="taxonomic scope" value="Bacteria"/>
</dbReference>
<keyword evidence="2" id="KW-1185">Reference proteome</keyword>
<dbReference type="Pfam" id="PF09996">
    <property type="entry name" value="DUF2237"/>
    <property type="match status" value="1"/>
</dbReference>
<evidence type="ECO:0000313" key="1">
    <source>
        <dbReference type="EMBL" id="BAM05165.1"/>
    </source>
</evidence>
<dbReference type="InterPro" id="IPR018714">
    <property type="entry name" value="DUF2237"/>
</dbReference>
<dbReference type="STRING" id="1142394.PSMK_30060"/>
<dbReference type="PANTHER" id="PTHR37466:SF1">
    <property type="entry name" value="SLR1628 PROTEIN"/>
    <property type="match status" value="1"/>
</dbReference>
<evidence type="ECO:0008006" key="3">
    <source>
        <dbReference type="Google" id="ProtNLM"/>
    </source>
</evidence>
<dbReference type="EMBL" id="AP012338">
    <property type="protein sequence ID" value="BAM05165.1"/>
    <property type="molecule type" value="Genomic_DNA"/>
</dbReference>